<reference evidence="1 2" key="1">
    <citation type="submission" date="2017-09" db="EMBL/GenBank/DDBJ databases">
        <authorList>
            <consortium name="International Durum Wheat Genome Sequencing Consortium (IDWGSC)"/>
            <person name="Milanesi L."/>
        </authorList>
    </citation>
    <scope>NUCLEOTIDE SEQUENCE [LARGE SCALE GENOMIC DNA]</scope>
    <source>
        <strain evidence="2">cv. Svevo</strain>
    </source>
</reference>
<keyword evidence="2" id="KW-1185">Reference proteome</keyword>
<dbReference type="EMBL" id="LT934116">
    <property type="protein sequence ID" value="VAH72349.1"/>
    <property type="molecule type" value="Genomic_DNA"/>
</dbReference>
<dbReference type="Proteomes" id="UP000324705">
    <property type="component" value="Chromosome 3B"/>
</dbReference>
<gene>
    <name evidence="1" type="ORF">TRITD_3Bv1G022730</name>
</gene>
<protein>
    <submittedName>
        <fullName evidence="1">Uncharacterized protein</fullName>
    </submittedName>
</protein>
<organism evidence="1 2">
    <name type="scientific">Triticum turgidum subsp. durum</name>
    <name type="common">Durum wheat</name>
    <name type="synonym">Triticum durum</name>
    <dbReference type="NCBI Taxonomy" id="4567"/>
    <lineage>
        <taxon>Eukaryota</taxon>
        <taxon>Viridiplantae</taxon>
        <taxon>Streptophyta</taxon>
        <taxon>Embryophyta</taxon>
        <taxon>Tracheophyta</taxon>
        <taxon>Spermatophyta</taxon>
        <taxon>Magnoliopsida</taxon>
        <taxon>Liliopsida</taxon>
        <taxon>Poales</taxon>
        <taxon>Poaceae</taxon>
        <taxon>BOP clade</taxon>
        <taxon>Pooideae</taxon>
        <taxon>Triticodae</taxon>
        <taxon>Triticeae</taxon>
        <taxon>Triticinae</taxon>
        <taxon>Triticum</taxon>
    </lineage>
</organism>
<proteinExistence type="predicted"/>
<dbReference type="Gramene" id="TRITD3Bv1G022730.1">
    <property type="protein sequence ID" value="TRITD3Bv1G022730.1"/>
    <property type="gene ID" value="TRITD3Bv1G022730"/>
</dbReference>
<name>A0A9R1Q7R4_TRITD</name>
<accession>A0A9R1Q7R4</accession>
<sequence length="140" mass="15701">MELKEVVVRQNLPAGEEVQGLPQRFVSISLLQVSDADLVVQDVIELPPKVIIVLGAVHAGGLKENDVMEGGDEMNLIRVYPSPWRPSDTDLIAAFRDADFFKTRRMYGPKHDDDPGWEFDYILDSEIRITTESSEPDTTS</sequence>
<evidence type="ECO:0000313" key="2">
    <source>
        <dbReference type="Proteomes" id="UP000324705"/>
    </source>
</evidence>
<dbReference type="AlphaFoldDB" id="A0A9R1Q7R4"/>
<evidence type="ECO:0000313" key="1">
    <source>
        <dbReference type="EMBL" id="VAH72349.1"/>
    </source>
</evidence>